<dbReference type="SUPFAM" id="SSF47226">
    <property type="entry name" value="Histidine-containing phosphotransfer domain, HPT domain"/>
    <property type="match status" value="1"/>
</dbReference>
<dbReference type="GO" id="GO:0000160">
    <property type="term" value="P:phosphorelay signal transduction system"/>
    <property type="evidence" value="ECO:0007669"/>
    <property type="project" value="UniProtKB-KW"/>
</dbReference>
<dbReference type="InterPro" id="IPR036641">
    <property type="entry name" value="HPT_dom_sf"/>
</dbReference>
<feature type="domain" description="HPt" evidence="2">
    <location>
        <begin position="31"/>
        <end position="92"/>
    </location>
</feature>
<dbReference type="Gene3D" id="1.20.120.160">
    <property type="entry name" value="HPT domain"/>
    <property type="match status" value="1"/>
</dbReference>
<dbReference type="Proteomes" id="UP000273675">
    <property type="component" value="Unassembled WGS sequence"/>
</dbReference>
<dbReference type="EMBL" id="RBIM01000003">
    <property type="protein sequence ID" value="RKR00195.1"/>
    <property type="molecule type" value="Genomic_DNA"/>
</dbReference>
<dbReference type="RefSeq" id="WP_121210554.1">
    <property type="nucleotide sequence ID" value="NZ_RBIM01000003.1"/>
</dbReference>
<dbReference type="GO" id="GO:0004672">
    <property type="term" value="F:protein kinase activity"/>
    <property type="evidence" value="ECO:0007669"/>
    <property type="project" value="UniProtKB-ARBA"/>
</dbReference>
<reference evidence="3 4" key="1">
    <citation type="submission" date="2018-10" db="EMBL/GenBank/DDBJ databases">
        <title>Genomic Encyclopedia of Type Strains, Phase IV (KMG-IV): sequencing the most valuable type-strain genomes for metagenomic binning, comparative biology and taxonomic classification.</title>
        <authorList>
            <person name="Goeker M."/>
        </authorList>
    </citation>
    <scope>NUCLEOTIDE SEQUENCE [LARGE SCALE GENOMIC DNA]</scope>
    <source>
        <strain evidence="3 4">DSM 4734</strain>
    </source>
</reference>
<accession>A0A495DE63</accession>
<protein>
    <submittedName>
        <fullName evidence="3">Hpt domain-containing protein</fullName>
    </submittedName>
</protein>
<dbReference type="AlphaFoldDB" id="A0A495DE63"/>
<evidence type="ECO:0000259" key="2">
    <source>
        <dbReference type="Pfam" id="PF01627"/>
    </source>
</evidence>
<dbReference type="InterPro" id="IPR008207">
    <property type="entry name" value="Sig_transdc_His_kin_Hpt_dom"/>
</dbReference>
<keyword evidence="1" id="KW-0902">Two-component regulatory system</keyword>
<proteinExistence type="predicted"/>
<comment type="caution">
    <text evidence="3">The sequence shown here is derived from an EMBL/GenBank/DDBJ whole genome shotgun (WGS) entry which is preliminary data.</text>
</comment>
<sequence length="112" mass="11782">MIAAMKSTNAPLFDAAHLARYTGGDAALRDELLGLMCDQARRCLAIMEAPADPASWRAACHTLKGAARGVGAFALADICDAVEGEAETAWPGARLAVERCFRETELAFAAAD</sequence>
<evidence type="ECO:0000313" key="3">
    <source>
        <dbReference type="EMBL" id="RKR00195.1"/>
    </source>
</evidence>
<evidence type="ECO:0000256" key="1">
    <source>
        <dbReference type="ARBA" id="ARBA00023012"/>
    </source>
</evidence>
<dbReference type="OrthoDB" id="7173540at2"/>
<evidence type="ECO:0000313" key="4">
    <source>
        <dbReference type="Proteomes" id="UP000273675"/>
    </source>
</evidence>
<dbReference type="Pfam" id="PF01627">
    <property type="entry name" value="Hpt"/>
    <property type="match status" value="1"/>
</dbReference>
<gene>
    <name evidence="3" type="ORF">C7435_1395</name>
</gene>
<name>A0A495DE63_9PROT</name>
<organism evidence="3 4">
    <name type="scientific">Maricaulis maris</name>
    <dbReference type="NCBI Taxonomy" id="74318"/>
    <lineage>
        <taxon>Bacteria</taxon>
        <taxon>Pseudomonadati</taxon>
        <taxon>Pseudomonadota</taxon>
        <taxon>Alphaproteobacteria</taxon>
        <taxon>Maricaulales</taxon>
        <taxon>Maricaulaceae</taxon>
        <taxon>Maricaulis</taxon>
    </lineage>
</organism>